<organism evidence="1">
    <name type="scientific">marine sediment metagenome</name>
    <dbReference type="NCBI Taxonomy" id="412755"/>
    <lineage>
        <taxon>unclassified sequences</taxon>
        <taxon>metagenomes</taxon>
        <taxon>ecological metagenomes</taxon>
    </lineage>
</organism>
<accession>X1HKS4</accession>
<evidence type="ECO:0000313" key="1">
    <source>
        <dbReference type="EMBL" id="GAH70062.1"/>
    </source>
</evidence>
<proteinExistence type="predicted"/>
<dbReference type="EMBL" id="BARU01032352">
    <property type="protein sequence ID" value="GAH70062.1"/>
    <property type="molecule type" value="Genomic_DNA"/>
</dbReference>
<reference evidence="1" key="1">
    <citation type="journal article" date="2014" name="Front. Microbiol.">
        <title>High frequency of phylogenetically diverse reductive dehalogenase-homologous genes in deep subseafloor sedimentary metagenomes.</title>
        <authorList>
            <person name="Kawai M."/>
            <person name="Futagami T."/>
            <person name="Toyoda A."/>
            <person name="Takaki Y."/>
            <person name="Nishi S."/>
            <person name="Hori S."/>
            <person name="Arai W."/>
            <person name="Tsubouchi T."/>
            <person name="Morono Y."/>
            <person name="Uchiyama I."/>
            <person name="Ito T."/>
            <person name="Fujiyama A."/>
            <person name="Inagaki F."/>
            <person name="Takami H."/>
        </authorList>
    </citation>
    <scope>NUCLEOTIDE SEQUENCE</scope>
    <source>
        <strain evidence="1">Expedition CK06-06</strain>
    </source>
</reference>
<dbReference type="AlphaFoldDB" id="X1HKS4"/>
<name>X1HKS4_9ZZZZ</name>
<sequence>MKSIKEELEDLYKEVKKDGDYSLALAILDRLSLEKEEES</sequence>
<gene>
    <name evidence="1" type="ORF">S03H2_51033</name>
</gene>
<protein>
    <submittedName>
        <fullName evidence="1">Uncharacterized protein</fullName>
    </submittedName>
</protein>
<comment type="caution">
    <text evidence="1">The sequence shown here is derived from an EMBL/GenBank/DDBJ whole genome shotgun (WGS) entry which is preliminary data.</text>
</comment>